<dbReference type="AlphaFoldDB" id="A0A427XSJ0"/>
<keyword evidence="3" id="KW-0963">Cytoplasm</keyword>
<comment type="subcellular location">
    <subcellularLocation>
        <location evidence="1">Cytoplasm</location>
        <location evidence="1">Cytoskeleton</location>
    </subcellularLocation>
</comment>
<dbReference type="RefSeq" id="XP_028476255.1">
    <property type="nucleotide sequence ID" value="XM_028623322.1"/>
</dbReference>
<sequence length="288" mass="32139">MSVYTGESRGELLAWLNELLAPNVITKVEECGKGVIYCQVLDSIYGDLPMQRVKVNAKMEYEYLENFKILQKAFAKHRIDKPVLVERLVKQQSSSLQELCYTERVLFPDPTSTPTCAIAPAMSTLTDRCKMQDNLEFLQWMKKFWDSNSRGEEYNALERTGGIAHSTSAPSGSRNVSSGVRAAATRPIGGAGPRAPSAASAAQVQLLNGQIQEMQATCEGLEKERDFYFAKLRSIELIVGDRINLDGIDPAERDTLAKIQEVLYQTEDGFEVPDGEELPLEDEDEETF</sequence>
<gene>
    <name evidence="14" type="ORF">EHS24_007992</name>
</gene>
<dbReference type="Proteomes" id="UP000279236">
    <property type="component" value="Unassembled WGS sequence"/>
</dbReference>
<keyword evidence="8" id="KW-0131">Cell cycle</keyword>
<evidence type="ECO:0000256" key="10">
    <source>
        <dbReference type="SAM" id="Coils"/>
    </source>
</evidence>
<dbReference type="Gene3D" id="1.10.418.10">
    <property type="entry name" value="Calponin-like domain"/>
    <property type="match status" value="2"/>
</dbReference>
<dbReference type="PROSITE" id="PS51230">
    <property type="entry name" value="EB1_C"/>
    <property type="match status" value="1"/>
</dbReference>
<evidence type="ECO:0000259" key="13">
    <source>
        <dbReference type="PROSITE" id="PS51230"/>
    </source>
</evidence>
<dbReference type="Pfam" id="PF00307">
    <property type="entry name" value="CH"/>
    <property type="match status" value="1"/>
</dbReference>
<evidence type="ECO:0000256" key="7">
    <source>
        <dbReference type="ARBA" id="ARBA00023212"/>
    </source>
</evidence>
<evidence type="ECO:0000313" key="14">
    <source>
        <dbReference type="EMBL" id="RSH81800.1"/>
    </source>
</evidence>
<comment type="caution">
    <text evidence="14">The sequence shown here is derived from an EMBL/GenBank/DDBJ whole genome shotgun (WGS) entry which is preliminary data.</text>
</comment>
<reference evidence="14 15" key="1">
    <citation type="submission" date="2018-11" db="EMBL/GenBank/DDBJ databases">
        <title>Genome sequence of Apiotrichum porosum DSM 27194.</title>
        <authorList>
            <person name="Aliyu H."/>
            <person name="Gorte O."/>
            <person name="Ochsenreither K."/>
        </authorList>
    </citation>
    <scope>NUCLEOTIDE SEQUENCE [LARGE SCALE GENOMIC DNA]</scope>
    <source>
        <strain evidence="14 15">DSM 27194</strain>
    </source>
</reference>
<organism evidence="14 15">
    <name type="scientific">Apiotrichum porosum</name>
    <dbReference type="NCBI Taxonomy" id="105984"/>
    <lineage>
        <taxon>Eukaryota</taxon>
        <taxon>Fungi</taxon>
        <taxon>Dikarya</taxon>
        <taxon>Basidiomycota</taxon>
        <taxon>Agaricomycotina</taxon>
        <taxon>Tremellomycetes</taxon>
        <taxon>Trichosporonales</taxon>
        <taxon>Trichosporonaceae</taxon>
        <taxon>Apiotrichum</taxon>
    </lineage>
</organism>
<dbReference type="InterPro" id="IPR001715">
    <property type="entry name" value="CH_dom"/>
</dbReference>
<feature type="compositionally biased region" description="Acidic residues" evidence="11">
    <location>
        <begin position="268"/>
        <end position="288"/>
    </location>
</feature>
<keyword evidence="6" id="KW-0498">Mitosis</keyword>
<evidence type="ECO:0000256" key="6">
    <source>
        <dbReference type="ARBA" id="ARBA00022776"/>
    </source>
</evidence>
<name>A0A427XSJ0_9TREE</name>
<evidence type="ECO:0000256" key="11">
    <source>
        <dbReference type="SAM" id="MobiDB-lite"/>
    </source>
</evidence>
<feature type="domain" description="EB1 C-terminal" evidence="13">
    <location>
        <begin position="196"/>
        <end position="272"/>
    </location>
</feature>
<proteinExistence type="inferred from homology"/>
<evidence type="ECO:0000256" key="3">
    <source>
        <dbReference type="ARBA" id="ARBA00022490"/>
    </source>
</evidence>
<keyword evidence="7" id="KW-0206">Cytoskeleton</keyword>
<protein>
    <submittedName>
        <fullName evidence="14">Uncharacterized protein</fullName>
    </submittedName>
</protein>
<dbReference type="PROSITE" id="PS50021">
    <property type="entry name" value="CH"/>
    <property type="match status" value="1"/>
</dbReference>
<evidence type="ECO:0000256" key="9">
    <source>
        <dbReference type="PROSITE-ProRule" id="PRU00576"/>
    </source>
</evidence>
<dbReference type="Pfam" id="PF03271">
    <property type="entry name" value="EB1"/>
    <property type="match status" value="1"/>
</dbReference>
<dbReference type="InterPro" id="IPR036133">
    <property type="entry name" value="EB1_C_sf"/>
</dbReference>
<evidence type="ECO:0000256" key="1">
    <source>
        <dbReference type="ARBA" id="ARBA00004245"/>
    </source>
</evidence>
<dbReference type="OrthoDB" id="2119228at2759"/>
<keyword evidence="4" id="KW-0132">Cell division</keyword>
<dbReference type="GO" id="GO:0051301">
    <property type="term" value="P:cell division"/>
    <property type="evidence" value="ECO:0007669"/>
    <property type="project" value="UniProtKB-KW"/>
</dbReference>
<dbReference type="InterPro" id="IPR027328">
    <property type="entry name" value="MAPRE"/>
</dbReference>
<keyword evidence="15" id="KW-1185">Reference proteome</keyword>
<dbReference type="GO" id="GO:0005874">
    <property type="term" value="C:microtubule"/>
    <property type="evidence" value="ECO:0007669"/>
    <property type="project" value="UniProtKB-KW"/>
</dbReference>
<keyword evidence="5 9" id="KW-0493">Microtubule</keyword>
<dbReference type="CDD" id="cd00014">
    <property type="entry name" value="CH_SF"/>
    <property type="match status" value="1"/>
</dbReference>
<comment type="similarity">
    <text evidence="2">Belongs to the MAPRE family.</text>
</comment>
<keyword evidence="10" id="KW-0175">Coiled coil</keyword>
<dbReference type="InterPro" id="IPR004953">
    <property type="entry name" value="EB1_C"/>
</dbReference>
<feature type="coiled-coil region" evidence="10">
    <location>
        <begin position="204"/>
        <end position="231"/>
    </location>
</feature>
<evidence type="ECO:0000256" key="8">
    <source>
        <dbReference type="ARBA" id="ARBA00023306"/>
    </source>
</evidence>
<evidence type="ECO:0000259" key="12">
    <source>
        <dbReference type="PROSITE" id="PS50021"/>
    </source>
</evidence>
<evidence type="ECO:0000256" key="2">
    <source>
        <dbReference type="ARBA" id="ARBA00010729"/>
    </source>
</evidence>
<dbReference type="Gene3D" id="1.20.5.1430">
    <property type="match status" value="1"/>
</dbReference>
<evidence type="ECO:0000313" key="15">
    <source>
        <dbReference type="Proteomes" id="UP000279236"/>
    </source>
</evidence>
<accession>A0A427XSJ0</accession>
<dbReference type="SUPFAM" id="SSF140612">
    <property type="entry name" value="EB1 dimerisation domain-like"/>
    <property type="match status" value="1"/>
</dbReference>
<evidence type="ECO:0000256" key="4">
    <source>
        <dbReference type="ARBA" id="ARBA00022618"/>
    </source>
</evidence>
<dbReference type="SUPFAM" id="SSF47576">
    <property type="entry name" value="Calponin-homology domain, CH-domain"/>
    <property type="match status" value="2"/>
</dbReference>
<dbReference type="GeneID" id="39592535"/>
<dbReference type="STRING" id="105984.A0A427XSJ0"/>
<dbReference type="PANTHER" id="PTHR10623">
    <property type="entry name" value="MICROTUBULE-ASSOCIATED PROTEIN RP/EB FAMILY MEMBER"/>
    <property type="match status" value="1"/>
</dbReference>
<evidence type="ECO:0000256" key="5">
    <source>
        <dbReference type="ARBA" id="ARBA00022701"/>
    </source>
</evidence>
<feature type="domain" description="Calponin-homology (CH)" evidence="12">
    <location>
        <begin position="6"/>
        <end position="108"/>
    </location>
</feature>
<dbReference type="GO" id="GO:0008017">
    <property type="term" value="F:microtubule binding"/>
    <property type="evidence" value="ECO:0007669"/>
    <property type="project" value="InterPro"/>
</dbReference>
<dbReference type="EMBL" id="RSCE01000006">
    <property type="protein sequence ID" value="RSH81800.1"/>
    <property type="molecule type" value="Genomic_DNA"/>
</dbReference>
<feature type="region of interest" description="Disordered" evidence="11">
    <location>
        <begin position="267"/>
        <end position="288"/>
    </location>
</feature>
<dbReference type="InterPro" id="IPR036872">
    <property type="entry name" value="CH_dom_sf"/>
</dbReference>